<keyword evidence="2" id="KW-1133">Transmembrane helix</keyword>
<dbReference type="InterPro" id="IPR051413">
    <property type="entry name" value="K/Na_HCN_channel"/>
</dbReference>
<dbReference type="GO" id="GO:0005249">
    <property type="term" value="F:voltage-gated potassium channel activity"/>
    <property type="evidence" value="ECO:0007669"/>
    <property type="project" value="TreeGrafter"/>
</dbReference>
<dbReference type="InParanoid" id="A0A0V0QUA1"/>
<dbReference type="OMA" id="YHENECD"/>
<accession>A0A0V0QUA1</accession>
<sequence>MSINIFYQYGGELKDKQLRNIIHYIGLITFSCDIFKGLLTMPYINGHLETNHLEILVYYGKNYLIFDLLALALGELEVKYLNYQEGTWLHQANLVEEDSIWLHYITSFNCSASSMVTVLIFVPQTYEERVYLTIIMIVNCGVFGYSLNELGSILNDINYNKKQLKINLTTINRYLQTKRVGQDLQLSIQNYLEYNHNQQKEMSLEKTNEVINNLPDKLSREIKKEVNLNILKNIRLFSDNFSQNFISNYLFDLVEELTFSTDEFIFKENDYQDLSYFYIMKGSVQVIQQVGKTDMPLTILKSLQQGDQFGQVEFMTETLKKCEIKGIKEDFEKFCILKDSLQNNDFHRLRVKCFTCAKSDHLSKNCPNTHLIFNKTKKFNLLKSHFQQRNQNFQRSQNSVNAYADLYYHENECDEILSQQELFIDNYVKKWLMIGKESDYEYSDSDTLKEFDQELNIELNFNVFGDIISETMKEWKIYYPQYNFKNVFRIINCNINKNIEKMNLRNTKKQQNGQNIKNKYSQKRLSMLRSKGKNKVSQAWGYNLNHSRQQKKDIQEKINNQVSQQFSSNIITLPRFSRDSNQRVSVIQNFNNHNNIDQDTIQVQKQDSIPYKQTTQGEGLKQI</sequence>
<feature type="transmembrane region" description="Helical" evidence="2">
    <location>
        <begin position="129"/>
        <end position="147"/>
    </location>
</feature>
<protein>
    <submittedName>
        <fullName evidence="5">Cyclic nucleotide-binding protein</fullName>
    </submittedName>
</protein>
<dbReference type="InterPro" id="IPR014710">
    <property type="entry name" value="RmlC-like_jellyroll"/>
</dbReference>
<keyword evidence="1" id="KW-0862">Zinc</keyword>
<dbReference type="AlphaFoldDB" id="A0A0V0QUA1"/>
<organism evidence="5 6">
    <name type="scientific">Pseudocohnilembus persalinus</name>
    <name type="common">Ciliate</name>
    <dbReference type="NCBI Taxonomy" id="266149"/>
    <lineage>
        <taxon>Eukaryota</taxon>
        <taxon>Sar</taxon>
        <taxon>Alveolata</taxon>
        <taxon>Ciliophora</taxon>
        <taxon>Intramacronucleata</taxon>
        <taxon>Oligohymenophorea</taxon>
        <taxon>Scuticociliatia</taxon>
        <taxon>Philasterida</taxon>
        <taxon>Pseudocohnilembidae</taxon>
        <taxon>Pseudocohnilembus</taxon>
    </lineage>
</organism>
<evidence type="ECO:0000313" key="6">
    <source>
        <dbReference type="Proteomes" id="UP000054937"/>
    </source>
</evidence>
<dbReference type="PANTHER" id="PTHR45689">
    <property type="entry name" value="I[[H]] CHANNEL, ISOFORM E"/>
    <property type="match status" value="1"/>
</dbReference>
<dbReference type="PROSITE" id="PS50042">
    <property type="entry name" value="CNMP_BINDING_3"/>
    <property type="match status" value="1"/>
</dbReference>
<dbReference type="GO" id="GO:0035725">
    <property type="term" value="P:sodium ion transmembrane transport"/>
    <property type="evidence" value="ECO:0007669"/>
    <property type="project" value="TreeGrafter"/>
</dbReference>
<feature type="transmembrane region" description="Helical" evidence="2">
    <location>
        <begin position="21"/>
        <end position="44"/>
    </location>
</feature>
<dbReference type="Gene3D" id="2.60.120.10">
    <property type="entry name" value="Jelly Rolls"/>
    <property type="match status" value="1"/>
</dbReference>
<dbReference type="EMBL" id="LDAU01000104">
    <property type="protein sequence ID" value="KRX05842.1"/>
    <property type="molecule type" value="Genomic_DNA"/>
</dbReference>
<evidence type="ECO:0000259" key="3">
    <source>
        <dbReference type="PROSITE" id="PS50042"/>
    </source>
</evidence>
<dbReference type="OrthoDB" id="426293at2759"/>
<feature type="domain" description="CCHC-type" evidence="4">
    <location>
        <begin position="352"/>
        <end position="368"/>
    </location>
</feature>
<dbReference type="GO" id="GO:0098855">
    <property type="term" value="C:HCN channel complex"/>
    <property type="evidence" value="ECO:0007669"/>
    <property type="project" value="TreeGrafter"/>
</dbReference>
<gene>
    <name evidence="5" type="ORF">PPERSA_02374</name>
</gene>
<dbReference type="Proteomes" id="UP000054937">
    <property type="component" value="Unassembled WGS sequence"/>
</dbReference>
<keyword evidence="6" id="KW-1185">Reference proteome</keyword>
<dbReference type="InterPro" id="IPR000595">
    <property type="entry name" value="cNMP-bd_dom"/>
</dbReference>
<keyword evidence="2" id="KW-0472">Membrane</keyword>
<feature type="transmembrane region" description="Helical" evidence="2">
    <location>
        <begin position="101"/>
        <end position="122"/>
    </location>
</feature>
<keyword evidence="1" id="KW-0479">Metal-binding</keyword>
<evidence type="ECO:0000256" key="1">
    <source>
        <dbReference type="PROSITE-ProRule" id="PRU00047"/>
    </source>
</evidence>
<dbReference type="Gene3D" id="1.10.287.630">
    <property type="entry name" value="Helix hairpin bin"/>
    <property type="match status" value="1"/>
</dbReference>
<keyword evidence="1" id="KW-0863">Zinc-finger</keyword>
<dbReference type="SUPFAM" id="SSF51206">
    <property type="entry name" value="cAMP-binding domain-like"/>
    <property type="match status" value="1"/>
</dbReference>
<keyword evidence="2" id="KW-0812">Transmembrane</keyword>
<evidence type="ECO:0000259" key="4">
    <source>
        <dbReference type="PROSITE" id="PS50158"/>
    </source>
</evidence>
<dbReference type="InterPro" id="IPR018490">
    <property type="entry name" value="cNMP-bd_dom_sf"/>
</dbReference>
<dbReference type="PANTHER" id="PTHR45689:SF5">
    <property type="entry name" value="I[[H]] CHANNEL, ISOFORM E"/>
    <property type="match status" value="1"/>
</dbReference>
<name>A0A0V0QUA1_PSEPJ</name>
<proteinExistence type="predicted"/>
<dbReference type="PROSITE" id="PS50158">
    <property type="entry name" value="ZF_CCHC"/>
    <property type="match status" value="1"/>
</dbReference>
<dbReference type="InterPro" id="IPR001878">
    <property type="entry name" value="Znf_CCHC"/>
</dbReference>
<reference evidence="5 6" key="1">
    <citation type="journal article" date="2015" name="Sci. Rep.">
        <title>Genome of the facultative scuticociliatosis pathogen Pseudocohnilembus persalinus provides insight into its virulence through horizontal gene transfer.</title>
        <authorList>
            <person name="Xiong J."/>
            <person name="Wang G."/>
            <person name="Cheng J."/>
            <person name="Tian M."/>
            <person name="Pan X."/>
            <person name="Warren A."/>
            <person name="Jiang C."/>
            <person name="Yuan D."/>
            <person name="Miao W."/>
        </authorList>
    </citation>
    <scope>NUCLEOTIDE SEQUENCE [LARGE SCALE GENOMIC DNA]</scope>
    <source>
        <strain evidence="5">36N120E</strain>
    </source>
</reference>
<dbReference type="SMART" id="SM00343">
    <property type="entry name" value="ZnF_C2HC"/>
    <property type="match status" value="1"/>
</dbReference>
<dbReference type="GO" id="GO:0003676">
    <property type="term" value="F:nucleic acid binding"/>
    <property type="evidence" value="ECO:0007669"/>
    <property type="project" value="InterPro"/>
</dbReference>
<evidence type="ECO:0000256" key="2">
    <source>
        <dbReference type="SAM" id="Phobius"/>
    </source>
</evidence>
<feature type="domain" description="Cyclic nucleotide-binding" evidence="3">
    <location>
        <begin position="250"/>
        <end position="324"/>
    </location>
</feature>
<dbReference type="GO" id="GO:0003254">
    <property type="term" value="P:regulation of membrane depolarization"/>
    <property type="evidence" value="ECO:0007669"/>
    <property type="project" value="TreeGrafter"/>
</dbReference>
<comment type="caution">
    <text evidence="5">The sequence shown here is derived from an EMBL/GenBank/DDBJ whole genome shotgun (WGS) entry which is preliminary data.</text>
</comment>
<evidence type="ECO:0000313" key="5">
    <source>
        <dbReference type="EMBL" id="KRX05842.1"/>
    </source>
</evidence>
<dbReference type="GO" id="GO:0008270">
    <property type="term" value="F:zinc ion binding"/>
    <property type="evidence" value="ECO:0007669"/>
    <property type="project" value="UniProtKB-KW"/>
</dbReference>